<dbReference type="AlphaFoldDB" id="I4C2D7"/>
<organism evidence="1 2">
    <name type="scientific">Desulfomonile tiedjei (strain ATCC 49306 / DSM 6799 / DCB-1)</name>
    <dbReference type="NCBI Taxonomy" id="706587"/>
    <lineage>
        <taxon>Bacteria</taxon>
        <taxon>Pseudomonadati</taxon>
        <taxon>Thermodesulfobacteriota</taxon>
        <taxon>Desulfomonilia</taxon>
        <taxon>Desulfomonilales</taxon>
        <taxon>Desulfomonilaceae</taxon>
        <taxon>Desulfomonile</taxon>
    </lineage>
</organism>
<keyword evidence="2" id="KW-1185">Reference proteome</keyword>
<proteinExistence type="predicted"/>
<protein>
    <submittedName>
        <fullName evidence="1">Uncharacterized protein</fullName>
    </submittedName>
</protein>
<evidence type="ECO:0000313" key="1">
    <source>
        <dbReference type="EMBL" id="AFM23728.1"/>
    </source>
</evidence>
<dbReference type="STRING" id="706587.Desti_1011"/>
<sequence length="123" mass="13446">MRYYVHEVPGRLRIKMPGLKRNKFKCTELECLLESLHGIGSVTANVLTGSVLIQFCPESICSHSILTLLSQEGYIDLTRAISSPQYMEEAVSNIGYAASKALLGLALDKAFEGTPLVLLAAFI</sequence>
<reference evidence="2" key="1">
    <citation type="submission" date="2012-06" db="EMBL/GenBank/DDBJ databases">
        <title>Complete sequence of chromosome of Desulfomonile tiedjei DSM 6799.</title>
        <authorList>
            <person name="Lucas S."/>
            <person name="Copeland A."/>
            <person name="Lapidus A."/>
            <person name="Glavina del Rio T."/>
            <person name="Dalin E."/>
            <person name="Tice H."/>
            <person name="Bruce D."/>
            <person name="Goodwin L."/>
            <person name="Pitluck S."/>
            <person name="Peters L."/>
            <person name="Ovchinnikova G."/>
            <person name="Zeytun A."/>
            <person name="Lu M."/>
            <person name="Kyrpides N."/>
            <person name="Mavromatis K."/>
            <person name="Ivanova N."/>
            <person name="Brettin T."/>
            <person name="Detter J.C."/>
            <person name="Han C."/>
            <person name="Larimer F."/>
            <person name="Land M."/>
            <person name="Hauser L."/>
            <person name="Markowitz V."/>
            <person name="Cheng J.-F."/>
            <person name="Hugenholtz P."/>
            <person name="Woyke T."/>
            <person name="Wu D."/>
            <person name="Spring S."/>
            <person name="Schroeder M."/>
            <person name="Brambilla E."/>
            <person name="Klenk H.-P."/>
            <person name="Eisen J.A."/>
        </authorList>
    </citation>
    <scope>NUCLEOTIDE SEQUENCE [LARGE SCALE GENOMIC DNA]</scope>
    <source>
        <strain evidence="2">ATCC 49306 / DSM 6799 / DCB-1</strain>
    </source>
</reference>
<dbReference type="Pfam" id="PF19991">
    <property type="entry name" value="HMA_2"/>
    <property type="match status" value="1"/>
</dbReference>
<name>I4C2D7_DESTA</name>
<dbReference type="OrthoDB" id="9794780at2"/>
<gene>
    <name evidence="1" type="ordered locus">Desti_1011</name>
</gene>
<evidence type="ECO:0000313" key="2">
    <source>
        <dbReference type="Proteomes" id="UP000006055"/>
    </source>
</evidence>
<dbReference type="EMBL" id="CP003360">
    <property type="protein sequence ID" value="AFM23728.1"/>
    <property type="molecule type" value="Genomic_DNA"/>
</dbReference>
<dbReference type="RefSeq" id="WP_014808882.1">
    <property type="nucleotide sequence ID" value="NC_018025.1"/>
</dbReference>
<dbReference type="KEGG" id="dti:Desti_1011"/>
<dbReference type="Proteomes" id="UP000006055">
    <property type="component" value="Chromosome"/>
</dbReference>
<dbReference type="HOGENOM" id="CLU_157923_0_0_7"/>
<accession>I4C2D7</accession>
<dbReference type="eggNOG" id="ENOG5033K7A">
    <property type="taxonomic scope" value="Bacteria"/>
</dbReference>